<feature type="chain" id="PRO_5046673806" evidence="2">
    <location>
        <begin position="22"/>
        <end position="440"/>
    </location>
</feature>
<dbReference type="PANTHER" id="PTHR30469">
    <property type="entry name" value="MULTIDRUG RESISTANCE PROTEIN MDTA"/>
    <property type="match status" value="1"/>
</dbReference>
<evidence type="ECO:0000259" key="3">
    <source>
        <dbReference type="Pfam" id="PF25989"/>
    </source>
</evidence>
<feature type="signal peptide" evidence="2">
    <location>
        <begin position="1"/>
        <end position="21"/>
    </location>
</feature>
<dbReference type="Gene3D" id="2.40.30.170">
    <property type="match status" value="1"/>
</dbReference>
<keyword evidence="2" id="KW-0732">Signal</keyword>
<dbReference type="PROSITE" id="PS51257">
    <property type="entry name" value="PROKAR_LIPOPROTEIN"/>
    <property type="match status" value="1"/>
</dbReference>
<dbReference type="InterPro" id="IPR058637">
    <property type="entry name" value="YknX-like_C"/>
</dbReference>
<dbReference type="NCBIfam" id="TIGR01730">
    <property type="entry name" value="RND_mfp"/>
    <property type="match status" value="1"/>
</dbReference>
<evidence type="ECO:0000256" key="2">
    <source>
        <dbReference type="SAM" id="SignalP"/>
    </source>
</evidence>
<feature type="domain" description="YknX-like C-terminal permuted SH3-like" evidence="3">
    <location>
        <begin position="373"/>
        <end position="438"/>
    </location>
</feature>
<evidence type="ECO:0000256" key="1">
    <source>
        <dbReference type="ARBA" id="ARBA00009477"/>
    </source>
</evidence>
<evidence type="ECO:0000313" key="4">
    <source>
        <dbReference type="EMBL" id="MFC4129713.1"/>
    </source>
</evidence>
<dbReference type="Pfam" id="PF25989">
    <property type="entry name" value="YknX_C"/>
    <property type="match status" value="1"/>
</dbReference>
<dbReference type="PRINTS" id="PR01490">
    <property type="entry name" value="RTXTOXIND"/>
</dbReference>
<dbReference type="InterPro" id="IPR006143">
    <property type="entry name" value="RND_pump_MFP"/>
</dbReference>
<comment type="similarity">
    <text evidence="1">Belongs to the membrane fusion protein (MFP) (TC 8.A.1) family.</text>
</comment>
<dbReference type="Gene3D" id="2.40.420.20">
    <property type="match status" value="1"/>
</dbReference>
<dbReference type="RefSeq" id="WP_253759904.1">
    <property type="nucleotide sequence ID" value="NZ_JAMZDZ010000001.1"/>
</dbReference>
<organism evidence="4 5">
    <name type="scientific">Hamadaea flava</name>
    <dbReference type="NCBI Taxonomy" id="1742688"/>
    <lineage>
        <taxon>Bacteria</taxon>
        <taxon>Bacillati</taxon>
        <taxon>Actinomycetota</taxon>
        <taxon>Actinomycetes</taxon>
        <taxon>Micromonosporales</taxon>
        <taxon>Micromonosporaceae</taxon>
        <taxon>Hamadaea</taxon>
    </lineage>
</organism>
<reference evidence="5" key="1">
    <citation type="journal article" date="2019" name="Int. J. Syst. Evol. Microbiol.">
        <title>The Global Catalogue of Microorganisms (GCM) 10K type strain sequencing project: providing services to taxonomists for standard genome sequencing and annotation.</title>
        <authorList>
            <consortium name="The Broad Institute Genomics Platform"/>
            <consortium name="The Broad Institute Genome Sequencing Center for Infectious Disease"/>
            <person name="Wu L."/>
            <person name="Ma J."/>
        </authorList>
    </citation>
    <scope>NUCLEOTIDE SEQUENCE [LARGE SCALE GENOMIC DNA]</scope>
    <source>
        <strain evidence="5">CGMCC 4.7289</strain>
    </source>
</reference>
<dbReference type="EMBL" id="JBHSAY010000003">
    <property type="protein sequence ID" value="MFC4129713.1"/>
    <property type="molecule type" value="Genomic_DNA"/>
</dbReference>
<name>A0ABV8LGV5_9ACTN</name>
<protein>
    <submittedName>
        <fullName evidence="4">Efflux RND transporter periplasmic adaptor subunit</fullName>
    </submittedName>
</protein>
<proteinExistence type="inferred from homology"/>
<dbReference type="Gene3D" id="2.40.50.100">
    <property type="match status" value="1"/>
</dbReference>
<accession>A0ABV8LGV5</accession>
<dbReference type="Proteomes" id="UP001595816">
    <property type="component" value="Unassembled WGS sequence"/>
</dbReference>
<sequence length="440" mass="44062">MRRPMVLAGAVTVLVALSAASCGNDDEGIATAEVGRADVVEIVDAPASVVARAAATLTSPAEGTLARLAVTAGDQVAKGQVVAVVDSPTAQQRLRDAKKALDLAKRSTGGGGVRVDLSGSAKHLDEAAAKAFDQARAAVAYIADPALKKALLAQVDAAEQQYAAASKAVTSAVRGVQRGLQSIGSAMSALGAAQKLQAQQAYDLAKATVDALTLRAPIAGVVQLGGASAPATSGIDLSSLLGAAGGGQTPSTGGAASIPGVSQTVPEGGLVTAGTAILTVVDVSELGLVAEVDETDILLVKPGLDAEVELDAATDVRYPSRVASIDVLPTANARGGVAYRVRLTLTPPSGAPTPRPGMNAVAHLRVRQANSAVAVPAAAVFTAEGQVLTWVRGPDGKAERRPVSVGVSGEDLVQITDGLQPGDRVVVRGTDKVHPGDELP</sequence>
<evidence type="ECO:0000313" key="5">
    <source>
        <dbReference type="Proteomes" id="UP001595816"/>
    </source>
</evidence>
<dbReference type="PANTHER" id="PTHR30469:SF33">
    <property type="entry name" value="SLR1207 PROTEIN"/>
    <property type="match status" value="1"/>
</dbReference>
<keyword evidence="5" id="KW-1185">Reference proteome</keyword>
<comment type="caution">
    <text evidence="4">The sequence shown here is derived from an EMBL/GenBank/DDBJ whole genome shotgun (WGS) entry which is preliminary data.</text>
</comment>
<gene>
    <name evidence="4" type="ORF">ACFOZ4_03750</name>
</gene>